<dbReference type="Gene3D" id="1.10.510.10">
    <property type="entry name" value="Transferase(Phosphotransferase) domain 1"/>
    <property type="match status" value="1"/>
</dbReference>
<sequence>MENCDHFAKFYQCGTHKEYKFVAMELLGPSLIQLANRHHPCRFSLHELLKFGIQALDALRELHKAGFVHRDVKPNTIGIIYLIDFGLCKKIHKENGVIMKPMQPSSFRGTLRYASPNAHKRIELGRSDDLISLFYMLIELSIGKLPWSRYCLIIETRPSWRSFNQTYAKGIPTI</sequence>
<dbReference type="InterPro" id="IPR000719">
    <property type="entry name" value="Prot_kinase_dom"/>
</dbReference>
<protein>
    <submittedName>
        <fullName evidence="2">Putative Tau-tubulin kinase 1</fullName>
    </submittedName>
</protein>
<evidence type="ECO:0000313" key="2">
    <source>
        <dbReference type="EMBL" id="KAA6367191.1"/>
    </source>
</evidence>
<dbReference type="SUPFAM" id="SSF56112">
    <property type="entry name" value="Protein kinase-like (PK-like)"/>
    <property type="match status" value="1"/>
</dbReference>
<dbReference type="GO" id="GO:0004672">
    <property type="term" value="F:protein kinase activity"/>
    <property type="evidence" value="ECO:0007669"/>
    <property type="project" value="InterPro"/>
</dbReference>
<accession>A0A5J4UB98</accession>
<comment type="caution">
    <text evidence="2">The sequence shown here is derived from an EMBL/GenBank/DDBJ whole genome shotgun (WGS) entry which is preliminary data.</text>
</comment>
<proteinExistence type="predicted"/>
<gene>
    <name evidence="2" type="ORF">EZS28_037283</name>
</gene>
<organism evidence="2 3">
    <name type="scientific">Streblomastix strix</name>
    <dbReference type="NCBI Taxonomy" id="222440"/>
    <lineage>
        <taxon>Eukaryota</taxon>
        <taxon>Metamonada</taxon>
        <taxon>Preaxostyla</taxon>
        <taxon>Oxymonadida</taxon>
        <taxon>Streblomastigidae</taxon>
        <taxon>Streblomastix</taxon>
    </lineage>
</organism>
<dbReference type="InterPro" id="IPR050235">
    <property type="entry name" value="CK1_Ser-Thr_kinase"/>
</dbReference>
<dbReference type="EMBL" id="SNRW01018587">
    <property type="protein sequence ID" value="KAA6367191.1"/>
    <property type="molecule type" value="Genomic_DNA"/>
</dbReference>
<dbReference type="GO" id="GO:0005524">
    <property type="term" value="F:ATP binding"/>
    <property type="evidence" value="ECO:0007669"/>
    <property type="project" value="InterPro"/>
</dbReference>
<keyword evidence="2" id="KW-0808">Transferase</keyword>
<dbReference type="PROSITE" id="PS50011">
    <property type="entry name" value="PROTEIN_KINASE_DOM"/>
    <property type="match status" value="1"/>
</dbReference>
<dbReference type="OrthoDB" id="5979581at2759"/>
<reference evidence="2 3" key="1">
    <citation type="submission" date="2019-03" db="EMBL/GenBank/DDBJ databases">
        <title>Single cell metagenomics reveals metabolic interactions within the superorganism composed of flagellate Streblomastix strix and complex community of Bacteroidetes bacteria on its surface.</title>
        <authorList>
            <person name="Treitli S.C."/>
            <person name="Kolisko M."/>
            <person name="Husnik F."/>
            <person name="Keeling P."/>
            <person name="Hampl V."/>
        </authorList>
    </citation>
    <scope>NUCLEOTIDE SEQUENCE [LARGE SCALE GENOMIC DNA]</scope>
    <source>
        <strain evidence="2">ST1C</strain>
    </source>
</reference>
<evidence type="ECO:0000313" key="3">
    <source>
        <dbReference type="Proteomes" id="UP000324800"/>
    </source>
</evidence>
<dbReference type="Pfam" id="PF00069">
    <property type="entry name" value="Pkinase"/>
    <property type="match status" value="1"/>
</dbReference>
<dbReference type="SMART" id="SM00220">
    <property type="entry name" value="S_TKc"/>
    <property type="match status" value="1"/>
</dbReference>
<feature type="domain" description="Protein kinase" evidence="1">
    <location>
        <begin position="1"/>
        <end position="174"/>
    </location>
</feature>
<dbReference type="AlphaFoldDB" id="A0A5J4UB98"/>
<dbReference type="PANTHER" id="PTHR11909">
    <property type="entry name" value="CASEIN KINASE-RELATED"/>
    <property type="match status" value="1"/>
</dbReference>
<dbReference type="Proteomes" id="UP000324800">
    <property type="component" value="Unassembled WGS sequence"/>
</dbReference>
<name>A0A5J4UB98_9EUKA</name>
<keyword evidence="2" id="KW-0418">Kinase</keyword>
<dbReference type="InterPro" id="IPR011009">
    <property type="entry name" value="Kinase-like_dom_sf"/>
</dbReference>
<evidence type="ECO:0000259" key="1">
    <source>
        <dbReference type="PROSITE" id="PS50011"/>
    </source>
</evidence>